<feature type="region of interest" description="Disordered" evidence="1">
    <location>
        <begin position="1"/>
        <end position="25"/>
    </location>
</feature>
<accession>A0AAV2D2B1</accession>
<evidence type="ECO:0000313" key="2">
    <source>
        <dbReference type="EMBL" id="CAL1362623.1"/>
    </source>
</evidence>
<reference evidence="2 3" key="1">
    <citation type="submission" date="2024-04" db="EMBL/GenBank/DDBJ databases">
        <authorList>
            <person name="Fracassetti M."/>
        </authorList>
    </citation>
    <scope>NUCLEOTIDE SEQUENCE [LARGE SCALE GENOMIC DNA]</scope>
</reference>
<dbReference type="Proteomes" id="UP001497516">
    <property type="component" value="Chromosome 10"/>
</dbReference>
<proteinExistence type="predicted"/>
<dbReference type="AlphaFoldDB" id="A0AAV2D2B1"/>
<dbReference type="EMBL" id="OZ034814">
    <property type="protein sequence ID" value="CAL1362623.1"/>
    <property type="molecule type" value="Genomic_DNA"/>
</dbReference>
<protein>
    <submittedName>
        <fullName evidence="2">Uncharacterized protein</fullName>
    </submittedName>
</protein>
<gene>
    <name evidence="2" type="ORF">LTRI10_LOCUS9541</name>
</gene>
<sequence>MYIIGSLSGKPEKPNPNGHPHSQPSSFPCPCLRVGFEPPVDTEFAAIGGASPLLYPWCAAAEALGDGFCRCRNRTRVR</sequence>
<name>A0AAV2D2B1_9ROSI</name>
<evidence type="ECO:0000256" key="1">
    <source>
        <dbReference type="SAM" id="MobiDB-lite"/>
    </source>
</evidence>
<keyword evidence="3" id="KW-1185">Reference proteome</keyword>
<organism evidence="2 3">
    <name type="scientific">Linum trigynum</name>
    <dbReference type="NCBI Taxonomy" id="586398"/>
    <lineage>
        <taxon>Eukaryota</taxon>
        <taxon>Viridiplantae</taxon>
        <taxon>Streptophyta</taxon>
        <taxon>Embryophyta</taxon>
        <taxon>Tracheophyta</taxon>
        <taxon>Spermatophyta</taxon>
        <taxon>Magnoliopsida</taxon>
        <taxon>eudicotyledons</taxon>
        <taxon>Gunneridae</taxon>
        <taxon>Pentapetalae</taxon>
        <taxon>rosids</taxon>
        <taxon>fabids</taxon>
        <taxon>Malpighiales</taxon>
        <taxon>Linaceae</taxon>
        <taxon>Linum</taxon>
    </lineage>
</organism>
<evidence type="ECO:0000313" key="3">
    <source>
        <dbReference type="Proteomes" id="UP001497516"/>
    </source>
</evidence>